<accession>A0A127ZBG6</accession>
<organism evidence="2">
    <name type="scientific">Sporisorium scitamineum</name>
    <dbReference type="NCBI Taxonomy" id="49012"/>
    <lineage>
        <taxon>Eukaryota</taxon>
        <taxon>Fungi</taxon>
        <taxon>Dikarya</taxon>
        <taxon>Basidiomycota</taxon>
        <taxon>Ustilaginomycotina</taxon>
        <taxon>Ustilaginomycetes</taxon>
        <taxon>Ustilaginales</taxon>
        <taxon>Ustilaginaceae</taxon>
        <taxon>Sporisorium</taxon>
    </lineage>
</organism>
<dbReference type="EMBL" id="LK056662">
    <property type="protein sequence ID" value="CDU22967.1"/>
    <property type="molecule type" value="Genomic_DNA"/>
</dbReference>
<dbReference type="AlphaFoldDB" id="A0A127ZBG6"/>
<feature type="region of interest" description="Disordered" evidence="1">
    <location>
        <begin position="118"/>
        <end position="164"/>
    </location>
</feature>
<evidence type="ECO:0000313" key="2">
    <source>
        <dbReference type="EMBL" id="CDU22967.1"/>
    </source>
</evidence>
<sequence>MSAGVLPAMASPKAAESNSTTPVQSEVQPANSSASTTLASDKPLTNADNHAQKQPSEAITGLTPEQVLQELKNNGYVDQLRRQMFDAFTASSSTTVRSAAPSISTTATDVQVVAPASQAAPSASTASAPTVSTTSTATDAAPSTPALSITPASTSTNPPPLDIGTKPSFLNFLSTPLRQQVEKEHGNLRDADTRGQQDLLLKLLESANVDHPHRDALGDATLYDLLVRHIVMADPVSGVSGTAGILDKQQGRVGKEAMAKITETINEMLHPSAKDAEDEDEDDDEDEEDDAEQAQVTDDADKPTPSYAPTTAAEAQP</sequence>
<feature type="compositionally biased region" description="Acidic residues" evidence="1">
    <location>
        <begin position="276"/>
        <end position="292"/>
    </location>
</feature>
<evidence type="ECO:0000256" key="1">
    <source>
        <dbReference type="SAM" id="MobiDB-lite"/>
    </source>
</evidence>
<feature type="region of interest" description="Disordered" evidence="1">
    <location>
        <begin position="266"/>
        <end position="317"/>
    </location>
</feature>
<dbReference type="OrthoDB" id="2556037at2759"/>
<proteinExistence type="predicted"/>
<protein>
    <submittedName>
        <fullName evidence="2">Uncharacterized protein</fullName>
    </submittedName>
</protein>
<feature type="compositionally biased region" description="Polar residues" evidence="1">
    <location>
        <begin position="16"/>
        <end position="39"/>
    </location>
</feature>
<name>A0A127ZBG6_9BASI</name>
<reference evidence="2" key="1">
    <citation type="submission" date="2014-06" db="EMBL/GenBank/DDBJ databases">
        <authorList>
            <person name="Ju J."/>
            <person name="Zhang J."/>
        </authorList>
    </citation>
    <scope>NUCLEOTIDE SEQUENCE</scope>
    <source>
        <strain evidence="2">SscI8</strain>
    </source>
</reference>
<feature type="compositionally biased region" description="Low complexity" evidence="1">
    <location>
        <begin position="118"/>
        <end position="146"/>
    </location>
</feature>
<feature type="compositionally biased region" description="Polar residues" evidence="1">
    <location>
        <begin position="46"/>
        <end position="57"/>
    </location>
</feature>
<gene>
    <name evidence="2" type="ORF">SPSC_01597</name>
</gene>
<feature type="region of interest" description="Disordered" evidence="1">
    <location>
        <begin position="1"/>
        <end position="62"/>
    </location>
</feature>